<keyword evidence="4" id="KW-1185">Reference proteome</keyword>
<feature type="region of interest" description="Disordered" evidence="1">
    <location>
        <begin position="1"/>
        <end position="55"/>
    </location>
</feature>
<accession>A0AA39MDN7</accession>
<evidence type="ECO:0000256" key="1">
    <source>
        <dbReference type="SAM" id="MobiDB-lite"/>
    </source>
</evidence>
<feature type="compositionally biased region" description="Low complexity" evidence="1">
    <location>
        <begin position="9"/>
        <end position="30"/>
    </location>
</feature>
<dbReference type="Proteomes" id="UP001175226">
    <property type="component" value="Unassembled WGS sequence"/>
</dbReference>
<dbReference type="Gene3D" id="3.40.970.10">
    <property type="entry name" value="Ribonuclease H1, N-terminal domain"/>
    <property type="match status" value="1"/>
</dbReference>
<dbReference type="SUPFAM" id="SSF55658">
    <property type="entry name" value="L9 N-domain-like"/>
    <property type="match status" value="1"/>
</dbReference>
<evidence type="ECO:0000259" key="2">
    <source>
        <dbReference type="Pfam" id="PF01693"/>
    </source>
</evidence>
<dbReference type="InterPro" id="IPR009027">
    <property type="entry name" value="Ribosomal_bL9/RNase_H1_N"/>
</dbReference>
<dbReference type="InterPro" id="IPR011320">
    <property type="entry name" value="RNase_H1_N"/>
</dbReference>
<comment type="caution">
    <text evidence="3">The sequence shown here is derived from an EMBL/GenBank/DDBJ whole genome shotgun (WGS) entry which is preliminary data.</text>
</comment>
<reference evidence="3" key="1">
    <citation type="submission" date="2023-06" db="EMBL/GenBank/DDBJ databases">
        <authorList>
            <consortium name="Lawrence Berkeley National Laboratory"/>
            <person name="Ahrendt S."/>
            <person name="Sahu N."/>
            <person name="Indic B."/>
            <person name="Wong-Bajracharya J."/>
            <person name="Merenyi Z."/>
            <person name="Ke H.-M."/>
            <person name="Monk M."/>
            <person name="Kocsube S."/>
            <person name="Drula E."/>
            <person name="Lipzen A."/>
            <person name="Balint B."/>
            <person name="Henrissat B."/>
            <person name="Andreopoulos B."/>
            <person name="Martin F.M."/>
            <person name="Harder C.B."/>
            <person name="Rigling D."/>
            <person name="Ford K.L."/>
            <person name="Foster G.D."/>
            <person name="Pangilinan J."/>
            <person name="Papanicolaou A."/>
            <person name="Barry K."/>
            <person name="LaButti K."/>
            <person name="Viragh M."/>
            <person name="Koriabine M."/>
            <person name="Yan M."/>
            <person name="Riley R."/>
            <person name="Champramary S."/>
            <person name="Plett K.L."/>
            <person name="Tsai I.J."/>
            <person name="Slot J."/>
            <person name="Sipos G."/>
            <person name="Plett J."/>
            <person name="Nagy L.G."/>
            <person name="Grigoriev I.V."/>
        </authorList>
    </citation>
    <scope>NUCLEOTIDE SEQUENCE</scope>
    <source>
        <strain evidence="3">FPL87.14</strain>
    </source>
</reference>
<feature type="non-terminal residue" evidence="3">
    <location>
        <position position="163"/>
    </location>
</feature>
<name>A0AA39MDN7_9AGAR</name>
<dbReference type="AlphaFoldDB" id="A0AA39MDN7"/>
<evidence type="ECO:0000313" key="4">
    <source>
        <dbReference type="Proteomes" id="UP001175226"/>
    </source>
</evidence>
<protein>
    <recommendedName>
        <fullName evidence="2">Ribonuclease H1 N-terminal domain-containing protein</fullName>
    </recommendedName>
</protein>
<evidence type="ECO:0000313" key="3">
    <source>
        <dbReference type="EMBL" id="KAK0430442.1"/>
    </source>
</evidence>
<proteinExistence type="predicted"/>
<dbReference type="Pfam" id="PF01693">
    <property type="entry name" value="Cauli_VI"/>
    <property type="match status" value="1"/>
</dbReference>
<dbReference type="InterPro" id="IPR037056">
    <property type="entry name" value="RNase_H1_N_sf"/>
</dbReference>
<dbReference type="EMBL" id="JAUEPT010000149">
    <property type="protein sequence ID" value="KAK0430442.1"/>
    <property type="molecule type" value="Genomic_DNA"/>
</dbReference>
<gene>
    <name evidence="3" type="ORF">EV421DRAFT_1858755</name>
</gene>
<sequence>RDAAPPSTPATSAPGEPGSDATAASTAATDGPEVPVVLSEGEVGPSPTVASGTSSEAPVFPACIPAPPVASSSRVPPTQQPPAQVHSGFHCSNCGAFNPAVGQSSEAWYVVTAGREVGIFSNWEVVQPLVSGVAHACHKKYKMRAEAEEAFQAALAQGKVRVL</sequence>
<feature type="domain" description="Ribonuclease H1 N-terminal" evidence="2">
    <location>
        <begin position="108"/>
        <end position="149"/>
    </location>
</feature>
<organism evidence="3 4">
    <name type="scientific">Armillaria borealis</name>
    <dbReference type="NCBI Taxonomy" id="47425"/>
    <lineage>
        <taxon>Eukaryota</taxon>
        <taxon>Fungi</taxon>
        <taxon>Dikarya</taxon>
        <taxon>Basidiomycota</taxon>
        <taxon>Agaricomycotina</taxon>
        <taxon>Agaricomycetes</taxon>
        <taxon>Agaricomycetidae</taxon>
        <taxon>Agaricales</taxon>
        <taxon>Marasmiineae</taxon>
        <taxon>Physalacriaceae</taxon>
        <taxon>Armillaria</taxon>
    </lineage>
</organism>